<comment type="caution">
    <text evidence="1">The sequence shown here is derived from an EMBL/GenBank/DDBJ whole genome shotgun (WGS) entry which is preliminary data.</text>
</comment>
<gene>
    <name evidence="1" type="ORF">CI15_25060</name>
</gene>
<evidence type="ECO:0000313" key="2">
    <source>
        <dbReference type="Proteomes" id="UP000075613"/>
    </source>
</evidence>
<dbReference type="EMBL" id="LRBG01000037">
    <property type="protein sequence ID" value="KXU83815.1"/>
    <property type="molecule type" value="Genomic_DNA"/>
</dbReference>
<proteinExistence type="predicted"/>
<accession>A0A149PFG9</accession>
<protein>
    <submittedName>
        <fullName evidence="1">Uncharacterized protein</fullName>
    </submittedName>
</protein>
<keyword evidence="2" id="KW-1185">Reference proteome</keyword>
<evidence type="ECO:0000313" key="1">
    <source>
        <dbReference type="EMBL" id="KXU83815.1"/>
    </source>
</evidence>
<organism evidence="1 2">
    <name type="scientific">Paraburkholderia monticola</name>
    <dbReference type="NCBI Taxonomy" id="1399968"/>
    <lineage>
        <taxon>Bacteria</taxon>
        <taxon>Pseudomonadati</taxon>
        <taxon>Pseudomonadota</taxon>
        <taxon>Betaproteobacteria</taxon>
        <taxon>Burkholderiales</taxon>
        <taxon>Burkholderiaceae</taxon>
        <taxon>Paraburkholderia</taxon>
    </lineage>
</organism>
<name>A0A149PFG9_9BURK</name>
<sequence length="69" mass="7992">MRNRMAAMAAMAAGGRPRHVSIIRRGRLRPTRVILHHLRRRAMVTGISLGRDRRPIAAERRTERRKQAD</sequence>
<reference evidence="1 2" key="1">
    <citation type="journal article" date="2015" name="Int. J. Syst. Evol. Microbiol.">
        <title>Burkholderia monticola sp. nov., isolated from mountain soil.</title>
        <authorList>
            <person name="Baek I."/>
            <person name="Seo B."/>
            <person name="Lee I."/>
            <person name="Yi H."/>
            <person name="Chun J."/>
        </authorList>
    </citation>
    <scope>NUCLEOTIDE SEQUENCE [LARGE SCALE GENOMIC DNA]</scope>
    <source>
        <strain evidence="1 2">JC2948</strain>
    </source>
</reference>
<dbReference type="Proteomes" id="UP000075613">
    <property type="component" value="Unassembled WGS sequence"/>
</dbReference>
<dbReference type="AlphaFoldDB" id="A0A149PFG9"/>